<sequence>MKSRRRLYAILITVVVLVVAYPTWCYLRIRSYQTFIHSQYDAEINQLVNTTHVWPEDAYSDEEAFRKGEQLEDDLKAIFSNGDFYCASWSYDSHHGLRSTGIPDQGYTTFDILFFRASGPKSQSLAYGRTHDGVPLLVYERWLPDAPIMKHIRIVFYREKVDKRRESRAAS</sequence>
<feature type="transmembrane region" description="Helical" evidence="1">
    <location>
        <begin position="7"/>
        <end position="24"/>
    </location>
</feature>
<evidence type="ECO:0000256" key="1">
    <source>
        <dbReference type="SAM" id="Phobius"/>
    </source>
</evidence>
<accession>A0A2S8F8Q1</accession>
<organism evidence="2 3">
    <name type="scientific">Blastopirellula marina</name>
    <dbReference type="NCBI Taxonomy" id="124"/>
    <lineage>
        <taxon>Bacteria</taxon>
        <taxon>Pseudomonadati</taxon>
        <taxon>Planctomycetota</taxon>
        <taxon>Planctomycetia</taxon>
        <taxon>Pirellulales</taxon>
        <taxon>Pirellulaceae</taxon>
        <taxon>Blastopirellula</taxon>
    </lineage>
</organism>
<dbReference type="AlphaFoldDB" id="A0A2S8F8Q1"/>
<keyword evidence="1" id="KW-0472">Membrane</keyword>
<name>A0A2S8F8Q1_9BACT</name>
<proteinExistence type="predicted"/>
<keyword evidence="1" id="KW-0812">Transmembrane</keyword>
<dbReference type="RefSeq" id="WP_105333179.1">
    <property type="nucleotide sequence ID" value="NZ_PUHY01000016.1"/>
</dbReference>
<keyword evidence="1" id="KW-1133">Transmembrane helix</keyword>
<dbReference type="EMBL" id="PUHY01000016">
    <property type="protein sequence ID" value="PQO28510.1"/>
    <property type="molecule type" value="Genomic_DNA"/>
</dbReference>
<protein>
    <submittedName>
        <fullName evidence="2">Uncharacterized protein</fullName>
    </submittedName>
</protein>
<reference evidence="2 3" key="1">
    <citation type="submission" date="2018-02" db="EMBL/GenBank/DDBJ databases">
        <title>Comparative genomes isolates from brazilian mangrove.</title>
        <authorList>
            <person name="Araujo J.E."/>
            <person name="Taketani R.G."/>
            <person name="Silva M.C.P."/>
            <person name="Loureco M.V."/>
            <person name="Andreote F.D."/>
        </authorList>
    </citation>
    <scope>NUCLEOTIDE SEQUENCE [LARGE SCALE GENOMIC DNA]</scope>
    <source>
        <strain evidence="2 3">Hex-1 MGV</strain>
    </source>
</reference>
<evidence type="ECO:0000313" key="2">
    <source>
        <dbReference type="EMBL" id="PQO28510.1"/>
    </source>
</evidence>
<dbReference type="Proteomes" id="UP000238322">
    <property type="component" value="Unassembled WGS sequence"/>
</dbReference>
<comment type="caution">
    <text evidence="2">The sequence shown here is derived from an EMBL/GenBank/DDBJ whole genome shotgun (WGS) entry which is preliminary data.</text>
</comment>
<evidence type="ECO:0000313" key="3">
    <source>
        <dbReference type="Proteomes" id="UP000238322"/>
    </source>
</evidence>
<gene>
    <name evidence="2" type="ORF">C5Y83_28280</name>
</gene>